<sequence length="76" mass="8600">MSSLKKLFTCNCHSAEKKEGFVRKNGLHSPFSKDQMITLILILYITIVLFSTMIPAANKNIQLIVTPVSFAHIFLF</sequence>
<keyword evidence="1" id="KW-0812">Transmembrane</keyword>
<gene>
    <name evidence="2" type="ORF">OCBIM_22030653mg</name>
</gene>
<evidence type="ECO:0000256" key="1">
    <source>
        <dbReference type="SAM" id="Phobius"/>
    </source>
</evidence>
<dbReference type="OrthoDB" id="331948at2759"/>
<evidence type="ECO:0000313" key="2">
    <source>
        <dbReference type="EMBL" id="KOF78539.1"/>
    </source>
</evidence>
<keyword evidence="1" id="KW-1133">Transmembrane helix</keyword>
<dbReference type="EMBL" id="KQ421049">
    <property type="protein sequence ID" value="KOF78540.1"/>
    <property type="molecule type" value="Genomic_DNA"/>
</dbReference>
<reference evidence="2" key="1">
    <citation type="submission" date="2015-07" db="EMBL/GenBank/DDBJ databases">
        <title>MeaNS - Measles Nucleotide Surveillance Program.</title>
        <authorList>
            <person name="Tran T."/>
            <person name="Druce J."/>
        </authorList>
    </citation>
    <scope>NUCLEOTIDE SEQUENCE</scope>
    <source>
        <strain evidence="2">UCB-OBI-ISO-001</strain>
        <tissue evidence="2">Gonad</tissue>
    </source>
</reference>
<proteinExistence type="predicted"/>
<accession>A0A0L8GNU5</accession>
<dbReference type="EMBL" id="KQ421049">
    <property type="protein sequence ID" value="KOF78539.1"/>
    <property type="molecule type" value="Genomic_DNA"/>
</dbReference>
<name>A0A0L8GNU5_OCTBM</name>
<organism evidence="2">
    <name type="scientific">Octopus bimaculoides</name>
    <name type="common">California two-spotted octopus</name>
    <dbReference type="NCBI Taxonomy" id="37653"/>
    <lineage>
        <taxon>Eukaryota</taxon>
        <taxon>Metazoa</taxon>
        <taxon>Spiralia</taxon>
        <taxon>Lophotrochozoa</taxon>
        <taxon>Mollusca</taxon>
        <taxon>Cephalopoda</taxon>
        <taxon>Coleoidea</taxon>
        <taxon>Octopodiformes</taxon>
        <taxon>Octopoda</taxon>
        <taxon>Incirrata</taxon>
        <taxon>Octopodidae</taxon>
        <taxon>Octopus</taxon>
    </lineage>
</organism>
<keyword evidence="1" id="KW-0472">Membrane</keyword>
<dbReference type="AlphaFoldDB" id="A0A0L8GNU5"/>
<protein>
    <submittedName>
        <fullName evidence="2">Uncharacterized protein</fullName>
    </submittedName>
</protein>
<feature type="transmembrane region" description="Helical" evidence="1">
    <location>
        <begin position="36"/>
        <end position="54"/>
    </location>
</feature>